<comment type="pathway">
    <text evidence="3">Cofactor biosynthesis; coenzyme A biosynthesis; CoA from (R)-pantothenate: step 1/5.</text>
</comment>
<accession>A0AAV8XIU4</accession>
<keyword evidence="8" id="KW-0418">Kinase</keyword>
<dbReference type="Gene3D" id="3.30.420.510">
    <property type="match status" value="1"/>
</dbReference>
<comment type="catalytic activity">
    <reaction evidence="1">
        <text>(R)-pantothenate + ATP = (R)-4'-phosphopantothenate + ADP + H(+)</text>
        <dbReference type="Rhea" id="RHEA:16373"/>
        <dbReference type="ChEBI" id="CHEBI:10986"/>
        <dbReference type="ChEBI" id="CHEBI:15378"/>
        <dbReference type="ChEBI" id="CHEBI:29032"/>
        <dbReference type="ChEBI" id="CHEBI:30616"/>
        <dbReference type="ChEBI" id="CHEBI:456216"/>
        <dbReference type="EC" id="2.7.1.33"/>
    </reaction>
</comment>
<dbReference type="PANTHER" id="PTHR12280:SF30">
    <property type="entry name" value="FUMBLE"/>
    <property type="match status" value="1"/>
</dbReference>
<keyword evidence="10" id="KW-0173">Coenzyme A biosynthesis</keyword>
<protein>
    <recommendedName>
        <fullName evidence="4">pantothenate kinase</fullName>
        <ecNumber evidence="4">2.7.1.33</ecNumber>
    </recommendedName>
</protein>
<dbReference type="Proteomes" id="UP001162156">
    <property type="component" value="Unassembled WGS sequence"/>
</dbReference>
<keyword evidence="13" id="KW-1185">Reference proteome</keyword>
<evidence type="ECO:0000256" key="1">
    <source>
        <dbReference type="ARBA" id="ARBA00001206"/>
    </source>
</evidence>
<dbReference type="FunFam" id="3.30.420.40:FF:000025">
    <property type="entry name" value="pantothenate kinase 2, mitochondrial"/>
    <property type="match status" value="1"/>
</dbReference>
<dbReference type="InterPro" id="IPR004567">
    <property type="entry name" value="Type_II_PanK"/>
</dbReference>
<evidence type="ECO:0000256" key="2">
    <source>
        <dbReference type="ARBA" id="ARBA00004496"/>
    </source>
</evidence>
<dbReference type="InterPro" id="IPR043129">
    <property type="entry name" value="ATPase_NBD"/>
</dbReference>
<evidence type="ECO:0000256" key="3">
    <source>
        <dbReference type="ARBA" id="ARBA00005225"/>
    </source>
</evidence>
<dbReference type="EMBL" id="JANEYF010003176">
    <property type="protein sequence ID" value="KAJ8938550.1"/>
    <property type="molecule type" value="Genomic_DNA"/>
</dbReference>
<dbReference type="NCBIfam" id="TIGR00555">
    <property type="entry name" value="panK_eukar"/>
    <property type="match status" value="1"/>
</dbReference>
<reference evidence="12" key="1">
    <citation type="journal article" date="2023" name="Insect Mol. Biol.">
        <title>Genome sequencing provides insights into the evolution of gene families encoding plant cell wall-degrading enzymes in longhorned beetles.</title>
        <authorList>
            <person name="Shin N.R."/>
            <person name="Okamura Y."/>
            <person name="Kirsch R."/>
            <person name="Pauchet Y."/>
        </authorList>
    </citation>
    <scope>NUCLEOTIDE SEQUENCE</scope>
    <source>
        <strain evidence="12">RBIC_L_NR</strain>
    </source>
</reference>
<dbReference type="CDD" id="cd24122">
    <property type="entry name" value="ASKHA_NBD_PanK-II_Pank1-like"/>
    <property type="match status" value="1"/>
</dbReference>
<keyword evidence="7" id="KW-0547">Nucleotide-binding</keyword>
<evidence type="ECO:0000313" key="13">
    <source>
        <dbReference type="Proteomes" id="UP001162156"/>
    </source>
</evidence>
<evidence type="ECO:0000313" key="12">
    <source>
        <dbReference type="EMBL" id="KAJ8938550.1"/>
    </source>
</evidence>
<organism evidence="12 13">
    <name type="scientific">Rhamnusium bicolor</name>
    <dbReference type="NCBI Taxonomy" id="1586634"/>
    <lineage>
        <taxon>Eukaryota</taxon>
        <taxon>Metazoa</taxon>
        <taxon>Ecdysozoa</taxon>
        <taxon>Arthropoda</taxon>
        <taxon>Hexapoda</taxon>
        <taxon>Insecta</taxon>
        <taxon>Pterygota</taxon>
        <taxon>Neoptera</taxon>
        <taxon>Endopterygota</taxon>
        <taxon>Coleoptera</taxon>
        <taxon>Polyphaga</taxon>
        <taxon>Cucujiformia</taxon>
        <taxon>Chrysomeloidea</taxon>
        <taxon>Cerambycidae</taxon>
        <taxon>Lepturinae</taxon>
        <taxon>Rhagiini</taxon>
        <taxon>Rhamnusium</taxon>
    </lineage>
</organism>
<evidence type="ECO:0000256" key="11">
    <source>
        <dbReference type="ARBA" id="ARBA00060870"/>
    </source>
</evidence>
<dbReference type="EC" id="2.7.1.33" evidence="4"/>
<keyword evidence="9" id="KW-0067">ATP-binding</keyword>
<gene>
    <name evidence="12" type="ORF">NQ314_011439</name>
</gene>
<comment type="caution">
    <text evidence="12">The sequence shown here is derived from an EMBL/GenBank/DDBJ whole genome shotgun (WGS) entry which is preliminary data.</text>
</comment>
<dbReference type="GO" id="GO:0005829">
    <property type="term" value="C:cytosol"/>
    <property type="evidence" value="ECO:0007669"/>
    <property type="project" value="TreeGrafter"/>
</dbReference>
<keyword evidence="5" id="KW-0963">Cytoplasm</keyword>
<dbReference type="PANTHER" id="PTHR12280">
    <property type="entry name" value="PANTOTHENATE KINASE"/>
    <property type="match status" value="1"/>
</dbReference>
<evidence type="ECO:0000256" key="4">
    <source>
        <dbReference type="ARBA" id="ARBA00012102"/>
    </source>
</evidence>
<evidence type="ECO:0000256" key="10">
    <source>
        <dbReference type="ARBA" id="ARBA00022993"/>
    </source>
</evidence>
<dbReference type="Pfam" id="PF03630">
    <property type="entry name" value="Fumble"/>
    <property type="match status" value="1"/>
</dbReference>
<dbReference type="AlphaFoldDB" id="A0AAV8XIU4"/>
<evidence type="ECO:0000256" key="7">
    <source>
        <dbReference type="ARBA" id="ARBA00022741"/>
    </source>
</evidence>
<dbReference type="GO" id="GO:0004594">
    <property type="term" value="F:pantothenate kinase activity"/>
    <property type="evidence" value="ECO:0007669"/>
    <property type="project" value="UniProtKB-EC"/>
</dbReference>
<evidence type="ECO:0000256" key="6">
    <source>
        <dbReference type="ARBA" id="ARBA00022679"/>
    </source>
</evidence>
<comment type="similarity">
    <text evidence="11">Belongs to the type II pantothenate kinase family.</text>
</comment>
<name>A0AAV8XIU4_9CUCU</name>
<proteinExistence type="inferred from homology"/>
<dbReference type="GO" id="GO:0005524">
    <property type="term" value="F:ATP binding"/>
    <property type="evidence" value="ECO:0007669"/>
    <property type="project" value="UniProtKB-KW"/>
</dbReference>
<dbReference type="Gene3D" id="3.30.420.40">
    <property type="match status" value="2"/>
</dbReference>
<dbReference type="GO" id="GO:0005634">
    <property type="term" value="C:nucleus"/>
    <property type="evidence" value="ECO:0007669"/>
    <property type="project" value="TreeGrafter"/>
</dbReference>
<evidence type="ECO:0000256" key="8">
    <source>
        <dbReference type="ARBA" id="ARBA00022777"/>
    </source>
</evidence>
<evidence type="ECO:0000256" key="5">
    <source>
        <dbReference type="ARBA" id="ARBA00022490"/>
    </source>
</evidence>
<evidence type="ECO:0000256" key="9">
    <source>
        <dbReference type="ARBA" id="ARBA00022840"/>
    </source>
</evidence>
<dbReference type="SUPFAM" id="SSF53067">
    <property type="entry name" value="Actin-like ATPase domain"/>
    <property type="match status" value="2"/>
</dbReference>
<keyword evidence="6" id="KW-0808">Transferase</keyword>
<dbReference type="GO" id="GO:0015937">
    <property type="term" value="P:coenzyme A biosynthetic process"/>
    <property type="evidence" value="ECO:0007669"/>
    <property type="project" value="UniProtKB-KW"/>
</dbReference>
<sequence length="359" mass="40067">MAPHSCKGCLRDIIASRMSKESNETAMEVNGLEENGLPDSPYPPRMRNGVSDFPCFSAMPWFGMDIGGTLSKLVYFEPKDIPKCESASEVETLRNIRRYLTKNSAYGKTGHRDTHLQEVNMKLAKFDEFDSLLKGLQYIDRNSPTECYYWANPTDESKCAKVNYDFSSPYPFLIVNIGSGVSVLAVYSATNYKRISGTSIGGGTFLGLCCLLTGCNSFEEAIELAAEGDHTHVDKLVRDIYGGDYERFGLPGDLVASSFGQMNSRERRSKVSRQDLARATLVTITNNIGSIARMCAIQERIDRVVFIGNFLRVNPIAMKLLAYAMDYWSKGTMKALFLEHEGYFGAVGCLLQFQEYLKS</sequence>
<comment type="subcellular location">
    <subcellularLocation>
        <location evidence="2">Cytoplasm</location>
    </subcellularLocation>
</comment>